<sequence length="36" mass="4232">MDKTNSHTVAIIEDLYRQWTQVFYLKSAFTTVIVLV</sequence>
<gene>
    <name evidence="1" type="ORF">LMUP508_00606</name>
</gene>
<reference evidence="1 2" key="1">
    <citation type="submission" date="2019-06" db="EMBL/GenBank/DDBJ databases">
        <authorList>
            <person name="Rodrigo-Torres L."/>
            <person name="Arahal R. D."/>
            <person name="Lucena T."/>
        </authorList>
    </citation>
    <scope>NUCLEOTIDE SEQUENCE [LARGE SCALE GENOMIC DNA]</scope>
    <source>
        <strain evidence="1 2">INIA P508</strain>
    </source>
</reference>
<dbReference type="EMBL" id="CABFNH010000006">
    <property type="protein sequence ID" value="VTZ88966.1"/>
    <property type="molecule type" value="Genomic_DNA"/>
</dbReference>
<name>A0A508YNL8_LIMMU</name>
<evidence type="ECO:0000313" key="1">
    <source>
        <dbReference type="EMBL" id="VTZ88966.1"/>
    </source>
</evidence>
<proteinExistence type="predicted"/>
<protein>
    <submittedName>
        <fullName evidence="1">Uncharacterized protein</fullName>
    </submittedName>
</protein>
<evidence type="ECO:0000313" key="2">
    <source>
        <dbReference type="Proteomes" id="UP000365705"/>
    </source>
</evidence>
<accession>A0A508YNL8</accession>
<organism evidence="1 2">
    <name type="scientific">Limosilactobacillus mucosae</name>
    <name type="common">Lactobacillus mucosae</name>
    <dbReference type="NCBI Taxonomy" id="97478"/>
    <lineage>
        <taxon>Bacteria</taxon>
        <taxon>Bacillati</taxon>
        <taxon>Bacillota</taxon>
        <taxon>Bacilli</taxon>
        <taxon>Lactobacillales</taxon>
        <taxon>Lactobacillaceae</taxon>
        <taxon>Limosilactobacillus</taxon>
    </lineage>
</organism>
<dbReference type="AlphaFoldDB" id="A0A508YNL8"/>
<dbReference type="Proteomes" id="UP000365705">
    <property type="component" value="Unassembled WGS sequence"/>
</dbReference>